<keyword evidence="2" id="KW-1015">Disulfide bond</keyword>
<evidence type="ECO:0000256" key="4">
    <source>
        <dbReference type="SAM" id="SignalP"/>
    </source>
</evidence>
<dbReference type="InterPro" id="IPR042837">
    <property type="entry name" value="PTX3"/>
</dbReference>
<evidence type="ECO:0000256" key="2">
    <source>
        <dbReference type="ARBA" id="ARBA00023157"/>
    </source>
</evidence>
<gene>
    <name evidence="6" type="ORF">SAMN05421504_10577</name>
</gene>
<keyword evidence="1 4" id="KW-0732">Signal</keyword>
<dbReference type="PANTHER" id="PTHR46943:SF1">
    <property type="entry name" value="PENTRAXIN-RELATED PROTEIN PTX3"/>
    <property type="match status" value="1"/>
</dbReference>
<dbReference type="Proteomes" id="UP000199515">
    <property type="component" value="Unassembled WGS sequence"/>
</dbReference>
<dbReference type="STRING" id="589385.SAMN05421504_10577"/>
<feature type="domain" description="LamG-like jellyroll fold" evidence="5">
    <location>
        <begin position="963"/>
        <end position="1105"/>
    </location>
</feature>
<accession>A0A1H3IQ24</accession>
<dbReference type="PANTHER" id="PTHR46943">
    <property type="entry name" value="PENTRAXIN-RELATED PROTEIN PTX3"/>
    <property type="match status" value="1"/>
</dbReference>
<evidence type="ECO:0000313" key="6">
    <source>
        <dbReference type="EMBL" id="SDY29812.1"/>
    </source>
</evidence>
<dbReference type="GO" id="GO:0006955">
    <property type="term" value="P:immune response"/>
    <property type="evidence" value="ECO:0007669"/>
    <property type="project" value="InterPro"/>
</dbReference>
<keyword evidence="7" id="KW-1185">Reference proteome</keyword>
<dbReference type="OrthoDB" id="324838at2"/>
<dbReference type="GO" id="GO:0030246">
    <property type="term" value="F:carbohydrate binding"/>
    <property type="evidence" value="ECO:0007669"/>
    <property type="project" value="UniProtKB-KW"/>
</dbReference>
<proteinExistence type="predicted"/>
<evidence type="ECO:0000313" key="7">
    <source>
        <dbReference type="Proteomes" id="UP000199515"/>
    </source>
</evidence>
<dbReference type="EMBL" id="FNON01000005">
    <property type="protein sequence ID" value="SDY29812.1"/>
    <property type="molecule type" value="Genomic_DNA"/>
</dbReference>
<dbReference type="SUPFAM" id="SSF49899">
    <property type="entry name" value="Concanavalin A-like lectins/glucanases"/>
    <property type="match status" value="2"/>
</dbReference>
<feature type="region of interest" description="Disordered" evidence="3">
    <location>
        <begin position="574"/>
        <end position="603"/>
    </location>
</feature>
<dbReference type="InterPro" id="IPR013320">
    <property type="entry name" value="ConA-like_dom_sf"/>
</dbReference>
<dbReference type="InterPro" id="IPR006558">
    <property type="entry name" value="LamG-like"/>
</dbReference>
<organism evidence="6 7">
    <name type="scientific">Amycolatopsis xylanica</name>
    <dbReference type="NCBI Taxonomy" id="589385"/>
    <lineage>
        <taxon>Bacteria</taxon>
        <taxon>Bacillati</taxon>
        <taxon>Actinomycetota</taxon>
        <taxon>Actinomycetes</taxon>
        <taxon>Pseudonocardiales</taxon>
        <taxon>Pseudonocardiaceae</taxon>
        <taxon>Amycolatopsis</taxon>
    </lineage>
</organism>
<protein>
    <submittedName>
        <fullName evidence="6">Concanavalin A-like lectin/glucanases superfamily protein</fullName>
    </submittedName>
</protein>
<evidence type="ECO:0000256" key="1">
    <source>
        <dbReference type="ARBA" id="ARBA00022729"/>
    </source>
</evidence>
<keyword evidence="6" id="KW-0430">Lectin</keyword>
<name>A0A1H3IQ24_9PSEU</name>
<evidence type="ECO:0000259" key="5">
    <source>
        <dbReference type="SMART" id="SM00560"/>
    </source>
</evidence>
<sequence>MRRRLSLLLGAALAVGLLTAPGAAAAPAPPQPAITEHATTAGAAAAARASGKQVEALDQRTETTQVFAEPDGTMKMEQALSPVRARKGSGWADIDTKLVRQAGAVAPGATSVPVEFSGGGKAPVVRFGAPGKRFSLSWPKELPAPVLDQETAIYPEVFPGVDLKFVAKRDGFSHSLIVKTPEAAKNPELATVRFGLETEGLSLRVEKTGAVTAIDDKGATVFQAPTPQMWDSSGKRERAVVKTEVAGGKLLLTPDQAMLADPATVFPVEIDPDWTPGVAAFALTYAVPAAYRGLNYWNGDGDNIAKVGFSDYDSPKVHVRSYFQWNIRDLHYKDVLSASASFLESWSPSCDKRWVEIYRTTQIDGGTSWNNGPTWLGHQDSKEVAHGHDSKCPQDWVGFNVSGGVAAAVAERKDTVTFMLRPPGRTEEEERADSRAWKKFKPWDTKLTVTYNDHPYEAYGLYSEPKHQCAKTDDAASFISTPNPILAASASDINGDRVQAEFQWRERGDPDRPWQKNLLPQQDSTSEFRMRLDDKGFVNGKKYEWRVAVMDRWGAWAYSFGGPCNITLDTTAPDKPPLVSSTHYPERGTGPDGGAPGQTGEFTFDANGVADVAGFRYRLSGSDFRTVPATGGKATALITPLTEDPHTLEVTSVDAAGNMGSEANTKKYEFRVGVPTPPLAHWRLDGHSESREVLDVRGAHNGTLPEGVAAWTAGRVGKGLRTGGNGGFPVGTTPAVWTPAGFSISAWVRLDNDPGLGYHTAVSQDGKKNSGFALGYNGHARAWSFFMATRDGQSQSGEWPNLDYAFAPAKFGVWTHLTGVYNPSEQRIILYVNGIEAATTPHQAQWSADGPPRIGGGQWDGALGDTWTGSVDEVRAYGRSLTDLQVAGATEIDKLAGQPAVPESVVTFDEGTGTTSTELAGSFRQATLANGASWGPGRNGTQGLVIADTGIATIDGSVVPSDSSYTVSAWALPKALDTRFQTVVSVNTTAPGIAVQLIYDGTRGKWVFRVAKAGGNGWYEAVPDSAPHTGWTHLAGVFDAASPALRLYADGVQIGEARLPDKPFEAIQPLGPTLSIGAGGGPGGGPQFRGTIDEVRVHRGVRTEDEISDEYRYPLPNRAPGRMLKRYVNTDTEFYTINRPESTLPRDYRLQAPLGQLVPVGTPDTRLLYSCYFEKDTFTSVMDTCEGQRLLGVLGAVYVNPPAGQPTLPLYRCLLKTAKTGEHFESTDPGCEGHTKEGLLGYTLAYAELFRFIRTEGGGVEDHASEVSNVPPGYSREGSFGRLSLASQAGTVPLRLCKDGADTFSSTDANCEGKTQLKVSGWIWTEPPAGMENKPLYGCATNNRNERFDSVDEACEGQRLIGRLGYVATMPSLTAAVRAR</sequence>
<dbReference type="Gene3D" id="2.60.120.200">
    <property type="match status" value="2"/>
</dbReference>
<feature type="chain" id="PRO_5011604247" evidence="4">
    <location>
        <begin position="26"/>
        <end position="1380"/>
    </location>
</feature>
<evidence type="ECO:0000256" key="3">
    <source>
        <dbReference type="SAM" id="MobiDB-lite"/>
    </source>
</evidence>
<reference evidence="6 7" key="1">
    <citation type="submission" date="2016-10" db="EMBL/GenBank/DDBJ databases">
        <authorList>
            <person name="de Groot N.N."/>
        </authorList>
    </citation>
    <scope>NUCLEOTIDE SEQUENCE [LARGE SCALE GENOMIC DNA]</scope>
    <source>
        <strain evidence="6 7">CPCC 202699</strain>
    </source>
</reference>
<dbReference type="Pfam" id="PF13385">
    <property type="entry name" value="Laminin_G_3"/>
    <property type="match status" value="2"/>
</dbReference>
<feature type="signal peptide" evidence="4">
    <location>
        <begin position="1"/>
        <end position="25"/>
    </location>
</feature>
<dbReference type="RefSeq" id="WP_143047130.1">
    <property type="nucleotide sequence ID" value="NZ_FNON01000005.1"/>
</dbReference>
<feature type="domain" description="LamG-like jellyroll fold" evidence="5">
    <location>
        <begin position="740"/>
        <end position="884"/>
    </location>
</feature>
<dbReference type="SMART" id="SM00560">
    <property type="entry name" value="LamGL"/>
    <property type="match status" value="2"/>
</dbReference>